<dbReference type="GO" id="GO:0005739">
    <property type="term" value="C:mitochondrion"/>
    <property type="evidence" value="ECO:0007669"/>
    <property type="project" value="UniProtKB-SubCell"/>
</dbReference>
<evidence type="ECO:0000256" key="2">
    <source>
        <dbReference type="ARBA" id="ARBA00023157"/>
    </source>
</evidence>
<feature type="compositionally biased region" description="Basic and acidic residues" evidence="4">
    <location>
        <begin position="59"/>
        <end position="86"/>
    </location>
</feature>
<sequence>MHPALIPDKHPLCGKYMEALVQCRKENPYRKFFGVCSEITYDLSACLKKEKKIVREPRQKRYHERWAQKRRDDEERLQKLQQERRAAATTASGSAVTVGVSEVSQEA</sequence>
<dbReference type="OrthoDB" id="532630at2759"/>
<gene>
    <name evidence="5" type="ORF">Vretimale_13880</name>
</gene>
<feature type="compositionally biased region" description="Low complexity" evidence="4">
    <location>
        <begin position="87"/>
        <end position="101"/>
    </location>
</feature>
<dbReference type="EMBL" id="BNCQ01000033">
    <property type="protein sequence ID" value="GIM10145.1"/>
    <property type="molecule type" value="Genomic_DNA"/>
</dbReference>
<comment type="similarity">
    <text evidence="1 3">Belongs to the CMC family.</text>
</comment>
<organism evidence="5 6">
    <name type="scientific">Volvox reticuliferus</name>
    <dbReference type="NCBI Taxonomy" id="1737510"/>
    <lineage>
        <taxon>Eukaryota</taxon>
        <taxon>Viridiplantae</taxon>
        <taxon>Chlorophyta</taxon>
        <taxon>core chlorophytes</taxon>
        <taxon>Chlorophyceae</taxon>
        <taxon>CS clade</taxon>
        <taxon>Chlamydomonadales</taxon>
        <taxon>Volvocaceae</taxon>
        <taxon>Volvox</taxon>
    </lineage>
</organism>
<comment type="caution">
    <text evidence="5">The sequence shown here is derived from an EMBL/GenBank/DDBJ whole genome shotgun (WGS) entry which is preliminary data.</text>
</comment>
<reference evidence="5" key="1">
    <citation type="journal article" date="2021" name="Proc. Natl. Acad. Sci. U.S.A.">
        <title>Three genomes in the algal genus Volvox reveal the fate of a haploid sex-determining region after a transition to homothallism.</title>
        <authorList>
            <person name="Yamamoto K."/>
            <person name="Hamaji T."/>
            <person name="Kawai-Toyooka H."/>
            <person name="Matsuzaki R."/>
            <person name="Takahashi F."/>
            <person name="Nishimura Y."/>
            <person name="Kawachi M."/>
            <person name="Noguchi H."/>
            <person name="Minakuchi Y."/>
            <person name="Umen J.G."/>
            <person name="Toyoda A."/>
            <person name="Nozaki H."/>
        </authorList>
    </citation>
    <scope>NUCLEOTIDE SEQUENCE</scope>
    <source>
        <strain evidence="5">NIES-3785</strain>
    </source>
</reference>
<evidence type="ECO:0000256" key="4">
    <source>
        <dbReference type="SAM" id="MobiDB-lite"/>
    </source>
</evidence>
<protein>
    <recommendedName>
        <fullName evidence="3">COX assembly mitochondrial protein</fullName>
    </recommendedName>
</protein>
<keyword evidence="2" id="KW-1015">Disulfide bond</keyword>
<accession>A0A8J4FTW4</accession>
<dbReference type="Pfam" id="PF08583">
    <property type="entry name" value="Cmc1"/>
    <property type="match status" value="1"/>
</dbReference>
<comment type="subcellular location">
    <subcellularLocation>
        <location evidence="3">Mitochondrion</location>
    </subcellularLocation>
</comment>
<evidence type="ECO:0000313" key="5">
    <source>
        <dbReference type="EMBL" id="GIM10145.1"/>
    </source>
</evidence>
<dbReference type="AlphaFoldDB" id="A0A8J4FTW4"/>
<evidence type="ECO:0000256" key="3">
    <source>
        <dbReference type="RuleBase" id="RU364104"/>
    </source>
</evidence>
<evidence type="ECO:0000313" key="6">
    <source>
        <dbReference type="Proteomes" id="UP000722791"/>
    </source>
</evidence>
<feature type="region of interest" description="Disordered" evidence="4">
    <location>
        <begin position="59"/>
        <end position="107"/>
    </location>
</feature>
<name>A0A8J4FTW4_9CHLO</name>
<evidence type="ECO:0000256" key="1">
    <source>
        <dbReference type="ARBA" id="ARBA00007347"/>
    </source>
</evidence>
<proteinExistence type="inferred from homology"/>
<dbReference type="InterPro" id="IPR013892">
    <property type="entry name" value="Cyt_c_biogenesis_Cmc1-like"/>
</dbReference>
<dbReference type="Proteomes" id="UP000722791">
    <property type="component" value="Unassembled WGS sequence"/>
</dbReference>
<keyword evidence="3" id="KW-0496">Mitochondrion</keyword>